<dbReference type="InterPro" id="IPR006048">
    <property type="entry name" value="A-amylase/branching_C"/>
</dbReference>
<dbReference type="Pfam" id="PF02922">
    <property type="entry name" value="CBM_48"/>
    <property type="match status" value="1"/>
</dbReference>
<evidence type="ECO:0000256" key="9">
    <source>
        <dbReference type="HAMAP-Rule" id="MF_00685"/>
    </source>
</evidence>
<feature type="active site" description="Proton donor" evidence="9">
    <location>
        <position position="459"/>
    </location>
</feature>
<dbReference type="InterPro" id="IPR006407">
    <property type="entry name" value="GlgB"/>
</dbReference>
<dbReference type="SUPFAM" id="SSF51011">
    <property type="entry name" value="Glycosyl hydrolase domain"/>
    <property type="match status" value="1"/>
</dbReference>
<evidence type="ECO:0000256" key="1">
    <source>
        <dbReference type="ARBA" id="ARBA00000826"/>
    </source>
</evidence>
<keyword evidence="4 9" id="KW-0321">Glycogen metabolism</keyword>
<evidence type="ECO:0000256" key="8">
    <source>
        <dbReference type="ARBA" id="ARBA00023277"/>
    </source>
</evidence>
<evidence type="ECO:0000256" key="3">
    <source>
        <dbReference type="ARBA" id="ARBA00009000"/>
    </source>
</evidence>
<dbReference type="HAMAP" id="MF_00685">
    <property type="entry name" value="GlgB"/>
    <property type="match status" value="1"/>
</dbReference>
<sequence length="734" mass="80810">MDSIARLLAGTHPSPQTVLGAHDGIVRALLPGARGGHIVSSDGSREPLRHVDGPLFTADRPDFPCTGVPRTDLPRADLPRTDYWFSVDYGDVTVDVDDPYLFGPRSSAAERVAIGVGPDAVVDVLGAFARHRTTVSGRQVSGVDFAVWAPNARGVAVFGDFDAWGAQQYPMSRRDGVWELFVPGASVGDRYKYRVVGADGLIRDKADPLAHRTQCPPETASIVDAPSQYSWSDTDWITDRELADPVRRPLSVYEVHLGSWRPGLDYRRAAHLLADHVTELNFTHLQLLPLTEHPYGPSWGYQVGSFFAPTARFGAPDDLRYLIDHCHRRGLGVILDWVPAHFPKDPFALGEFDGTPLYEHADPLRREQPDWGTYAFNLGRDEVRSFLLASARYWCDEFHVDGLRVDAVAAMLYRDYSRGPGQWRPAPDGSHRNEEAVDFLRDLTDMVRGDHPGVVVIAEESTAWPGVTSPTADGGLGFDFKWDLGWMHRTLDYLGTEPAHRGGQNPALLDSLTGAVRERYVLPLSHDEMVHGKGTLTTRMPGDDRARADHVRALLAYQWAHPGKNLLFMGQEFGQVGEWSDHLGVDWGALHGDDGPVHRGIARLVGDLGRLMRARPALYRGDADAAGLDILDTSDTEHAVVAFVRCDPDGDDLVACLFNFSDDDLPDYRIGLPVAGRWREILNTAALDYRGSGVGNLGAVHAYPQPSHGRSASAWVALPARSSVWLAPDDDVQH</sequence>
<keyword evidence="7 9" id="KW-0320">Glycogen biosynthesis</keyword>
<evidence type="ECO:0000256" key="6">
    <source>
        <dbReference type="ARBA" id="ARBA00022679"/>
    </source>
</evidence>
<dbReference type="Gene3D" id="2.60.40.1180">
    <property type="entry name" value="Golgi alpha-mannosidase II"/>
    <property type="match status" value="1"/>
</dbReference>
<dbReference type="EC" id="2.4.1.18" evidence="9"/>
<dbReference type="RefSeq" id="WP_236997617.1">
    <property type="nucleotide sequence ID" value="NZ_JAKKOR010000005.1"/>
</dbReference>
<dbReference type="Pfam" id="PF02806">
    <property type="entry name" value="Alpha-amylase_C"/>
    <property type="match status" value="1"/>
</dbReference>
<keyword evidence="6 9" id="KW-0808">Transferase</keyword>
<comment type="pathway">
    <text evidence="2 9">Glycan biosynthesis; glycogen biosynthesis.</text>
</comment>
<comment type="catalytic activity">
    <reaction evidence="1 9">
        <text>Transfers a segment of a (1-&gt;4)-alpha-D-glucan chain to a primary hydroxy group in a similar glucan chain.</text>
        <dbReference type="EC" id="2.4.1.18"/>
    </reaction>
</comment>
<evidence type="ECO:0000256" key="2">
    <source>
        <dbReference type="ARBA" id="ARBA00004964"/>
    </source>
</evidence>
<gene>
    <name evidence="9 11" type="primary">glgB</name>
    <name evidence="11" type="ORF">L5G33_08005</name>
</gene>
<evidence type="ECO:0000313" key="12">
    <source>
        <dbReference type="Proteomes" id="UP001200110"/>
    </source>
</evidence>
<dbReference type="PIRSF" id="PIRSF000463">
    <property type="entry name" value="GlgB"/>
    <property type="match status" value="1"/>
</dbReference>
<evidence type="ECO:0000256" key="7">
    <source>
        <dbReference type="ARBA" id="ARBA00023056"/>
    </source>
</evidence>
<protein>
    <recommendedName>
        <fullName evidence="9">1,4-alpha-glucan branching enzyme GlgB</fullName>
        <ecNumber evidence="9">2.4.1.18</ecNumber>
    </recommendedName>
    <alternativeName>
        <fullName evidence="9">1,4-alpha-D-glucan:1,4-alpha-D-glucan 6-glucosyl-transferase</fullName>
    </alternativeName>
    <alternativeName>
        <fullName evidence="9">Alpha-(1-&gt;4)-glucan branching enzyme</fullName>
    </alternativeName>
    <alternativeName>
        <fullName evidence="9">Glycogen branching enzyme</fullName>
        <shortName evidence="9">BE</shortName>
    </alternativeName>
</protein>
<dbReference type="SMART" id="SM00642">
    <property type="entry name" value="Aamy"/>
    <property type="match status" value="1"/>
</dbReference>
<dbReference type="CDD" id="cd02855">
    <property type="entry name" value="E_set_GBE_prok_N"/>
    <property type="match status" value="1"/>
</dbReference>
<evidence type="ECO:0000256" key="4">
    <source>
        <dbReference type="ARBA" id="ARBA00022600"/>
    </source>
</evidence>
<comment type="subunit">
    <text evidence="9">Monomer.</text>
</comment>
<keyword evidence="12" id="KW-1185">Reference proteome</keyword>
<dbReference type="EMBL" id="JAKKOR010000005">
    <property type="protein sequence ID" value="MCF8588408.1"/>
    <property type="molecule type" value="Genomic_DNA"/>
</dbReference>
<dbReference type="NCBIfam" id="NF008967">
    <property type="entry name" value="PRK12313.1"/>
    <property type="match status" value="1"/>
</dbReference>
<dbReference type="Gene3D" id="2.60.40.10">
    <property type="entry name" value="Immunoglobulins"/>
    <property type="match status" value="1"/>
</dbReference>
<dbReference type="Pfam" id="PF00128">
    <property type="entry name" value="Alpha-amylase"/>
    <property type="match status" value="1"/>
</dbReference>
<reference evidence="11 12" key="1">
    <citation type="submission" date="2022-01" db="EMBL/GenBank/DDBJ databases">
        <authorList>
            <person name="Huang Y."/>
        </authorList>
    </citation>
    <scope>NUCLEOTIDE SEQUENCE [LARGE SCALE GENOMIC DNA]</scope>
    <source>
        <strain evidence="11 12">HY366</strain>
    </source>
</reference>
<evidence type="ECO:0000313" key="11">
    <source>
        <dbReference type="EMBL" id="MCF8588408.1"/>
    </source>
</evidence>
<evidence type="ECO:0000256" key="5">
    <source>
        <dbReference type="ARBA" id="ARBA00022676"/>
    </source>
</evidence>
<dbReference type="InterPro" id="IPR006047">
    <property type="entry name" value="GH13_cat_dom"/>
</dbReference>
<feature type="domain" description="Glycosyl hydrolase family 13 catalytic" evidence="10">
    <location>
        <begin position="254"/>
        <end position="615"/>
    </location>
</feature>
<feature type="active site" description="Nucleophile" evidence="9">
    <location>
        <position position="406"/>
    </location>
</feature>
<dbReference type="InterPro" id="IPR044143">
    <property type="entry name" value="GlgB_N_E_set_prok"/>
</dbReference>
<dbReference type="InterPro" id="IPR017853">
    <property type="entry name" value="GH"/>
</dbReference>
<organism evidence="11 12">
    <name type="scientific">Gordonia liuliyuniae</name>
    <dbReference type="NCBI Taxonomy" id="2911517"/>
    <lineage>
        <taxon>Bacteria</taxon>
        <taxon>Bacillati</taxon>
        <taxon>Actinomycetota</taxon>
        <taxon>Actinomycetes</taxon>
        <taxon>Mycobacteriales</taxon>
        <taxon>Gordoniaceae</taxon>
        <taxon>Gordonia</taxon>
    </lineage>
</organism>
<dbReference type="PANTHER" id="PTHR43651">
    <property type="entry name" value="1,4-ALPHA-GLUCAN-BRANCHING ENZYME"/>
    <property type="match status" value="1"/>
</dbReference>
<dbReference type="GO" id="GO:0003844">
    <property type="term" value="F:1,4-alpha-glucan branching enzyme activity"/>
    <property type="evidence" value="ECO:0007669"/>
    <property type="project" value="UniProtKB-EC"/>
</dbReference>
<dbReference type="InterPro" id="IPR013783">
    <property type="entry name" value="Ig-like_fold"/>
</dbReference>
<keyword evidence="5 9" id="KW-0328">Glycosyltransferase</keyword>
<comment type="similarity">
    <text evidence="3 9">Belongs to the glycosyl hydrolase 13 family. GlgB subfamily.</text>
</comment>
<dbReference type="SUPFAM" id="SSF51445">
    <property type="entry name" value="(Trans)glycosidases"/>
    <property type="match status" value="1"/>
</dbReference>
<keyword evidence="8 9" id="KW-0119">Carbohydrate metabolism</keyword>
<name>A0ABS9IS83_9ACTN</name>
<dbReference type="Gene3D" id="3.20.20.80">
    <property type="entry name" value="Glycosidases"/>
    <property type="match status" value="1"/>
</dbReference>
<comment type="caution">
    <text evidence="11">The sequence shown here is derived from an EMBL/GenBank/DDBJ whole genome shotgun (WGS) entry which is preliminary data.</text>
</comment>
<proteinExistence type="inferred from homology"/>
<dbReference type="InterPro" id="IPR004193">
    <property type="entry name" value="Glyco_hydro_13_N"/>
</dbReference>
<evidence type="ECO:0000259" key="10">
    <source>
        <dbReference type="SMART" id="SM00642"/>
    </source>
</evidence>
<comment type="function">
    <text evidence="9">Catalyzes the formation of the alpha-1,6-glucosidic linkages in glycogen by scission of a 1,4-alpha-linked oligosaccharide from growing alpha-1,4-glucan chains and the subsequent attachment of the oligosaccharide to the alpha-1,6 position.</text>
</comment>
<dbReference type="NCBIfam" id="TIGR01515">
    <property type="entry name" value="branching_enzym"/>
    <property type="match status" value="1"/>
</dbReference>
<dbReference type="InterPro" id="IPR037439">
    <property type="entry name" value="Branching_enzy"/>
</dbReference>
<dbReference type="NCBIfam" id="NF003811">
    <property type="entry name" value="PRK05402.1"/>
    <property type="match status" value="1"/>
</dbReference>
<dbReference type="Proteomes" id="UP001200110">
    <property type="component" value="Unassembled WGS sequence"/>
</dbReference>
<dbReference type="PANTHER" id="PTHR43651:SF3">
    <property type="entry name" value="1,4-ALPHA-GLUCAN-BRANCHING ENZYME"/>
    <property type="match status" value="1"/>
</dbReference>
<dbReference type="InterPro" id="IPR013780">
    <property type="entry name" value="Glyco_hydro_b"/>
</dbReference>
<accession>A0ABS9IS83</accession>
<dbReference type="CDD" id="cd11322">
    <property type="entry name" value="AmyAc_Glg_BE"/>
    <property type="match status" value="1"/>
</dbReference>